<dbReference type="InterPro" id="IPR001091">
    <property type="entry name" value="RM_Methyltransferase"/>
</dbReference>
<evidence type="ECO:0000256" key="2">
    <source>
        <dbReference type="ARBA" id="ARBA00022679"/>
    </source>
</evidence>
<accession>A0A8S5M4X0</accession>
<dbReference type="EMBL" id="BK014822">
    <property type="protein sequence ID" value="DAD77270.1"/>
    <property type="molecule type" value="Genomic_DNA"/>
</dbReference>
<protein>
    <submittedName>
        <fullName evidence="4">Adenine specific DNA methyltransferase</fullName>
    </submittedName>
</protein>
<dbReference type="CDD" id="cd02440">
    <property type="entry name" value="AdoMet_MTases"/>
    <property type="match status" value="1"/>
</dbReference>
<keyword evidence="2" id="KW-0808">Transferase</keyword>
<dbReference type="PANTHER" id="PTHR13370">
    <property type="entry name" value="RNA METHYLASE-RELATED"/>
    <property type="match status" value="1"/>
</dbReference>
<dbReference type="PANTHER" id="PTHR13370:SF3">
    <property type="entry name" value="TRNA (GUANINE(10)-N2)-METHYLTRANSFERASE HOMOLOG"/>
    <property type="match status" value="1"/>
</dbReference>
<dbReference type="InterPro" id="IPR002941">
    <property type="entry name" value="DNA_methylase_N4/N6"/>
</dbReference>
<proteinExistence type="predicted"/>
<dbReference type="Pfam" id="PF01555">
    <property type="entry name" value="N6_N4_Mtase"/>
    <property type="match status" value="1"/>
</dbReference>
<dbReference type="GO" id="GO:0008170">
    <property type="term" value="F:N-methyltransferase activity"/>
    <property type="evidence" value="ECO:0007669"/>
    <property type="project" value="InterPro"/>
</dbReference>
<dbReference type="GO" id="GO:0003677">
    <property type="term" value="F:DNA binding"/>
    <property type="evidence" value="ECO:0007669"/>
    <property type="project" value="InterPro"/>
</dbReference>
<evidence type="ECO:0000259" key="3">
    <source>
        <dbReference type="Pfam" id="PF01555"/>
    </source>
</evidence>
<organism evidence="4">
    <name type="scientific">Siphoviridae sp. ctEQg15</name>
    <dbReference type="NCBI Taxonomy" id="2826205"/>
    <lineage>
        <taxon>Viruses</taxon>
        <taxon>Duplodnaviria</taxon>
        <taxon>Heunggongvirae</taxon>
        <taxon>Uroviricota</taxon>
        <taxon>Caudoviricetes</taxon>
    </lineage>
</organism>
<feature type="domain" description="DNA methylase N-4/N-6" evidence="3">
    <location>
        <begin position="27"/>
        <end position="257"/>
    </location>
</feature>
<dbReference type="PRINTS" id="PR00508">
    <property type="entry name" value="S21N4MTFRASE"/>
</dbReference>
<dbReference type="GO" id="GO:0032259">
    <property type="term" value="P:methylation"/>
    <property type="evidence" value="ECO:0007669"/>
    <property type="project" value="UniProtKB-KW"/>
</dbReference>
<reference evidence="4" key="1">
    <citation type="journal article" date="2021" name="Proc. Natl. Acad. Sci. U.S.A.">
        <title>A Catalog of Tens of Thousands of Viruses from Human Metagenomes Reveals Hidden Associations with Chronic Diseases.</title>
        <authorList>
            <person name="Tisza M.J."/>
            <person name="Buck C.B."/>
        </authorList>
    </citation>
    <scope>NUCLEOTIDE SEQUENCE</scope>
    <source>
        <strain evidence="4">CtEQg15</strain>
    </source>
</reference>
<sequence length="277" mass="31582">MKPKRIRCEIYHDNFQNYRKYGIPKAQLVIADIPYNIGADAYGSNPMWYNGGDNSNGESKFAKKSFFNSDGYFKIAEYMHFCSRLLKPEPKEKGKAPAMIVFCAFDQMHTVAEYGARYGFKNWFPIFFCKNYSAQVLKANMRIVGATEFAIVLYRDKLPKFNNGRQIGEDGKPIRGTGKMVFDWFAWERDGKEIPKIHPTQKPVGVLKRLIEIFTDPGETVIDPCCGSGSTLRAAAELGRNAFGFEIDRNFYKAAQEKMLAGVHAKQAEDEMQEALW</sequence>
<dbReference type="InterPro" id="IPR029063">
    <property type="entry name" value="SAM-dependent_MTases_sf"/>
</dbReference>
<dbReference type="Gene3D" id="3.40.50.150">
    <property type="entry name" value="Vaccinia Virus protein VP39"/>
    <property type="match status" value="1"/>
</dbReference>
<name>A0A8S5M4X0_9CAUD</name>
<evidence type="ECO:0000313" key="4">
    <source>
        <dbReference type="EMBL" id="DAD77270.1"/>
    </source>
</evidence>
<evidence type="ECO:0000256" key="1">
    <source>
        <dbReference type="ARBA" id="ARBA00022603"/>
    </source>
</evidence>
<dbReference type="SUPFAM" id="SSF53335">
    <property type="entry name" value="S-adenosyl-L-methionine-dependent methyltransferases"/>
    <property type="match status" value="1"/>
</dbReference>
<keyword evidence="1 4" id="KW-0489">Methyltransferase</keyword>